<dbReference type="Ensembl" id="ENSCINT00000031261.1">
    <property type="protein sequence ID" value="ENSCINP00000032747.1"/>
    <property type="gene ID" value="ENSCING00000023601.1"/>
</dbReference>
<organism evidence="1 2">
    <name type="scientific">Ciona intestinalis</name>
    <name type="common">Transparent sea squirt</name>
    <name type="synonym">Ascidia intestinalis</name>
    <dbReference type="NCBI Taxonomy" id="7719"/>
    <lineage>
        <taxon>Eukaryota</taxon>
        <taxon>Metazoa</taxon>
        <taxon>Chordata</taxon>
        <taxon>Tunicata</taxon>
        <taxon>Ascidiacea</taxon>
        <taxon>Phlebobranchia</taxon>
        <taxon>Cionidae</taxon>
        <taxon>Ciona</taxon>
    </lineage>
</organism>
<dbReference type="AlphaFoldDB" id="H2XSW3"/>
<accession>H2XSW3</accession>
<dbReference type="HOGENOM" id="CLU_2866973_0_0_1"/>
<evidence type="ECO:0000313" key="1">
    <source>
        <dbReference type="Ensembl" id="ENSCINP00000032747.1"/>
    </source>
</evidence>
<keyword evidence="2" id="KW-1185">Reference proteome</keyword>
<evidence type="ECO:0000313" key="2">
    <source>
        <dbReference type="Proteomes" id="UP000008144"/>
    </source>
</evidence>
<proteinExistence type="predicted"/>
<reference evidence="1" key="2">
    <citation type="submission" date="2025-08" db="UniProtKB">
        <authorList>
            <consortium name="Ensembl"/>
        </authorList>
    </citation>
    <scope>IDENTIFICATION</scope>
</reference>
<protein>
    <submittedName>
        <fullName evidence="1">Uncharacterized protein</fullName>
    </submittedName>
</protein>
<dbReference type="InParanoid" id="H2XSW3"/>
<sequence length="64" mass="7070">MISGTSIPLNLTNTVIEMGTQQQKSVTINLMIFLCMAGGVEHHPGRTDIEVHRVSTRFDVDDDV</sequence>
<reference evidence="1" key="3">
    <citation type="submission" date="2025-09" db="UniProtKB">
        <authorList>
            <consortium name="Ensembl"/>
        </authorList>
    </citation>
    <scope>IDENTIFICATION</scope>
</reference>
<name>H2XSW3_CIOIN</name>
<reference evidence="2" key="1">
    <citation type="journal article" date="2002" name="Science">
        <title>The draft genome of Ciona intestinalis: insights into chordate and vertebrate origins.</title>
        <authorList>
            <person name="Dehal P."/>
            <person name="Satou Y."/>
            <person name="Campbell R.K."/>
            <person name="Chapman J."/>
            <person name="Degnan B."/>
            <person name="De Tomaso A."/>
            <person name="Davidson B."/>
            <person name="Di Gregorio A."/>
            <person name="Gelpke M."/>
            <person name="Goodstein D.M."/>
            <person name="Harafuji N."/>
            <person name="Hastings K.E."/>
            <person name="Ho I."/>
            <person name="Hotta K."/>
            <person name="Huang W."/>
            <person name="Kawashima T."/>
            <person name="Lemaire P."/>
            <person name="Martinez D."/>
            <person name="Meinertzhagen I.A."/>
            <person name="Necula S."/>
            <person name="Nonaka M."/>
            <person name="Putnam N."/>
            <person name="Rash S."/>
            <person name="Saiga H."/>
            <person name="Satake M."/>
            <person name="Terry A."/>
            <person name="Yamada L."/>
            <person name="Wang H.G."/>
            <person name="Awazu S."/>
            <person name="Azumi K."/>
            <person name="Boore J."/>
            <person name="Branno M."/>
            <person name="Chin-Bow S."/>
            <person name="DeSantis R."/>
            <person name="Doyle S."/>
            <person name="Francino P."/>
            <person name="Keys D.N."/>
            <person name="Haga S."/>
            <person name="Hayashi H."/>
            <person name="Hino K."/>
            <person name="Imai K.S."/>
            <person name="Inaba K."/>
            <person name="Kano S."/>
            <person name="Kobayashi K."/>
            <person name="Kobayashi M."/>
            <person name="Lee B.I."/>
            <person name="Makabe K.W."/>
            <person name="Manohar C."/>
            <person name="Matassi G."/>
            <person name="Medina M."/>
            <person name="Mochizuki Y."/>
            <person name="Mount S."/>
            <person name="Morishita T."/>
            <person name="Miura S."/>
            <person name="Nakayama A."/>
            <person name="Nishizaka S."/>
            <person name="Nomoto H."/>
            <person name="Ohta F."/>
            <person name="Oishi K."/>
            <person name="Rigoutsos I."/>
            <person name="Sano M."/>
            <person name="Sasaki A."/>
            <person name="Sasakura Y."/>
            <person name="Shoguchi E."/>
            <person name="Shin-i T."/>
            <person name="Spagnuolo A."/>
            <person name="Stainier D."/>
            <person name="Suzuki M.M."/>
            <person name="Tassy O."/>
            <person name="Takatori N."/>
            <person name="Tokuoka M."/>
            <person name="Yagi K."/>
            <person name="Yoshizaki F."/>
            <person name="Wada S."/>
            <person name="Zhang C."/>
            <person name="Hyatt P.D."/>
            <person name="Larimer F."/>
            <person name="Detter C."/>
            <person name="Doggett N."/>
            <person name="Glavina T."/>
            <person name="Hawkins T."/>
            <person name="Richardson P."/>
            <person name="Lucas S."/>
            <person name="Kohara Y."/>
            <person name="Levine M."/>
            <person name="Satoh N."/>
            <person name="Rokhsar D.S."/>
        </authorList>
    </citation>
    <scope>NUCLEOTIDE SEQUENCE [LARGE SCALE GENOMIC DNA]</scope>
</reference>
<dbReference type="Proteomes" id="UP000008144">
    <property type="component" value="Unassembled WGS sequence"/>
</dbReference>